<proteinExistence type="predicted"/>
<sequence length="371" mass="42707">MNKIKVYQLITSVNLGGAENVAFNIVQSNDARIEFTIVELYRSHNKYAISKRNELNQKGIQIKTLFPGPKKISLLFAPLMLFVFLVKDKPLVVHSHTDLPDFVLGLTLRLFGILRLKKPRIIRTIHNTKLWHTHNTIGKLTEAAFLNDHVIGVSLGALNAYKELRRNYRLLESSRLGIIYNGCDIPSNASLNFNFRRDKINIAFCGRFEYQKGVDILIKCIDSLKSNYSNKIDFYFIGDGSLRDDLFSLKNRQHNIFIHPPIENINNYLWAFDYVVMPSRFEGLGLISVEASYANVPVIATNVPGLNETLPHDWPLLYEPNDLSSLILLFERIVRQEFDLPLLKGSAFNFVTSRFEFKKMKDSYLQIYKQS</sequence>
<keyword evidence="2" id="KW-0808">Transferase</keyword>
<dbReference type="AlphaFoldDB" id="A0A6B3LSS2"/>
<dbReference type="GO" id="GO:0016757">
    <property type="term" value="F:glycosyltransferase activity"/>
    <property type="evidence" value="ECO:0007669"/>
    <property type="project" value="UniProtKB-ARBA"/>
</dbReference>
<keyword evidence="3" id="KW-1185">Reference proteome</keyword>
<dbReference type="RefSeq" id="WP_163913470.1">
    <property type="nucleotide sequence ID" value="NZ_JAAGWD010000002.1"/>
</dbReference>
<accession>A0A6B3LSS2</accession>
<dbReference type="Pfam" id="PF13692">
    <property type="entry name" value="Glyco_trans_1_4"/>
    <property type="match status" value="1"/>
</dbReference>
<feature type="domain" description="Glycosyltransferase subfamily 4-like N-terminal" evidence="1">
    <location>
        <begin position="16"/>
        <end position="185"/>
    </location>
</feature>
<comment type="caution">
    <text evidence="2">The sequence shown here is derived from an EMBL/GenBank/DDBJ whole genome shotgun (WGS) entry which is preliminary data.</text>
</comment>
<gene>
    <name evidence="2" type="ORF">GXP69_06135</name>
</gene>
<organism evidence="2 3">
    <name type="scientific">Pontibacter burrus</name>
    <dbReference type="NCBI Taxonomy" id="2704466"/>
    <lineage>
        <taxon>Bacteria</taxon>
        <taxon>Pseudomonadati</taxon>
        <taxon>Bacteroidota</taxon>
        <taxon>Cytophagia</taxon>
        <taxon>Cytophagales</taxon>
        <taxon>Hymenobacteraceae</taxon>
        <taxon>Pontibacter</taxon>
    </lineage>
</organism>
<dbReference type="InterPro" id="IPR028098">
    <property type="entry name" value="Glyco_trans_4-like_N"/>
</dbReference>
<dbReference type="SUPFAM" id="SSF53756">
    <property type="entry name" value="UDP-Glycosyltransferase/glycogen phosphorylase"/>
    <property type="match status" value="1"/>
</dbReference>
<dbReference type="Gene3D" id="3.40.50.2000">
    <property type="entry name" value="Glycogen Phosphorylase B"/>
    <property type="match status" value="2"/>
</dbReference>
<dbReference type="PANTHER" id="PTHR12526:SF630">
    <property type="entry name" value="GLYCOSYLTRANSFERASE"/>
    <property type="match status" value="1"/>
</dbReference>
<dbReference type="PANTHER" id="PTHR12526">
    <property type="entry name" value="GLYCOSYLTRANSFERASE"/>
    <property type="match status" value="1"/>
</dbReference>
<name>A0A6B3LSS2_9BACT</name>
<reference evidence="2 3" key="1">
    <citation type="submission" date="2020-02" db="EMBL/GenBank/DDBJ databases">
        <authorList>
            <person name="Kim M.K."/>
        </authorList>
    </citation>
    <scope>NUCLEOTIDE SEQUENCE [LARGE SCALE GENOMIC DNA]</scope>
    <source>
        <strain evidence="2 3">BT327</strain>
    </source>
</reference>
<dbReference type="Proteomes" id="UP000474777">
    <property type="component" value="Unassembled WGS sequence"/>
</dbReference>
<evidence type="ECO:0000259" key="1">
    <source>
        <dbReference type="Pfam" id="PF13439"/>
    </source>
</evidence>
<evidence type="ECO:0000313" key="2">
    <source>
        <dbReference type="EMBL" id="NEM97266.1"/>
    </source>
</evidence>
<dbReference type="Pfam" id="PF13439">
    <property type="entry name" value="Glyco_transf_4"/>
    <property type="match status" value="1"/>
</dbReference>
<protein>
    <submittedName>
        <fullName evidence="2">Glycosyltransferase</fullName>
    </submittedName>
</protein>
<dbReference type="EMBL" id="JAAGWD010000002">
    <property type="protein sequence ID" value="NEM97266.1"/>
    <property type="molecule type" value="Genomic_DNA"/>
</dbReference>
<evidence type="ECO:0000313" key="3">
    <source>
        <dbReference type="Proteomes" id="UP000474777"/>
    </source>
</evidence>